<gene>
    <name evidence="1" type="ORF">DN412_17070</name>
</gene>
<evidence type="ECO:0000313" key="2">
    <source>
        <dbReference type="Proteomes" id="UP000255165"/>
    </source>
</evidence>
<proteinExistence type="predicted"/>
<sequence length="226" mass="24333">MKKEDNKPVILRAVELVLAEPEKIKEEALALLGKYTKANPRKGRREVRRLAVEKIISNYSYFAAFSGGATSLAGVIPGLGTAVAAFGGATADAALCMKYQIEMVMAIASVYEHDILQEEEKRLCLMIAGLGTIGEAAKEGGKALTSKAFVKMTKEYLKGATLQAVKEIFKKVGITFTRKAVEKAIPFGVGVIIGFSANKGLTWYVGTKARDFFEAESDDEESALAA</sequence>
<accession>A0A370NU92</accession>
<organism evidence="1 2">
    <name type="scientific">Cupriavidus lacunae</name>
    <dbReference type="NCBI Taxonomy" id="2666307"/>
    <lineage>
        <taxon>Bacteria</taxon>
        <taxon>Pseudomonadati</taxon>
        <taxon>Pseudomonadota</taxon>
        <taxon>Betaproteobacteria</taxon>
        <taxon>Burkholderiales</taxon>
        <taxon>Burkholderiaceae</taxon>
        <taxon>Cupriavidus</taxon>
    </lineage>
</organism>
<comment type="caution">
    <text evidence="1">The sequence shown here is derived from an EMBL/GenBank/DDBJ whole genome shotgun (WGS) entry which is preliminary data.</text>
</comment>
<reference evidence="2" key="1">
    <citation type="submission" date="2018-06" db="EMBL/GenBank/DDBJ databases">
        <authorList>
            <person name="Feng T."/>
            <person name="Jeon C.O."/>
        </authorList>
    </citation>
    <scope>NUCLEOTIDE SEQUENCE [LARGE SCALE GENOMIC DNA]</scope>
    <source>
        <strain evidence="2">S23</strain>
    </source>
</reference>
<name>A0A370NU92_9BURK</name>
<dbReference type="Pfam" id="PF12787">
    <property type="entry name" value="EcsC"/>
    <property type="match status" value="1"/>
</dbReference>
<dbReference type="InterPro" id="IPR024787">
    <property type="entry name" value="EcsC"/>
</dbReference>
<dbReference type="AlphaFoldDB" id="A0A370NU92"/>
<evidence type="ECO:0008006" key="3">
    <source>
        <dbReference type="Google" id="ProtNLM"/>
    </source>
</evidence>
<protein>
    <recommendedName>
        <fullName evidence="3">EcsC family protein</fullName>
    </recommendedName>
</protein>
<dbReference type="EMBL" id="QKWJ01000019">
    <property type="protein sequence ID" value="RDK09151.1"/>
    <property type="molecule type" value="Genomic_DNA"/>
</dbReference>
<evidence type="ECO:0000313" key="1">
    <source>
        <dbReference type="EMBL" id="RDK09151.1"/>
    </source>
</evidence>
<dbReference type="Proteomes" id="UP000255165">
    <property type="component" value="Unassembled WGS sequence"/>
</dbReference>
<dbReference type="RefSeq" id="WP_115212713.1">
    <property type="nucleotide sequence ID" value="NZ_QKWJ01000019.1"/>
</dbReference>
<keyword evidence="2" id="KW-1185">Reference proteome</keyword>